<keyword evidence="3" id="KW-1185">Reference proteome</keyword>
<reference evidence="2 3" key="1">
    <citation type="submission" date="2022-12" db="EMBL/GenBank/DDBJ databases">
        <title>Chromosome-level genome assembly of true bugs.</title>
        <authorList>
            <person name="Ma L."/>
            <person name="Li H."/>
        </authorList>
    </citation>
    <scope>NUCLEOTIDE SEQUENCE [LARGE SCALE GENOMIC DNA]</scope>
    <source>
        <strain evidence="2">Lab_2022b</strain>
    </source>
</reference>
<evidence type="ECO:0000313" key="3">
    <source>
        <dbReference type="Proteomes" id="UP001461498"/>
    </source>
</evidence>
<evidence type="ECO:0000259" key="1">
    <source>
        <dbReference type="PROSITE" id="PS51465"/>
    </source>
</evidence>
<dbReference type="InterPro" id="IPR002350">
    <property type="entry name" value="Kazal_dom"/>
</dbReference>
<dbReference type="InterPro" id="IPR036058">
    <property type="entry name" value="Kazal_dom_sf"/>
</dbReference>
<organism evidence="2 3">
    <name type="scientific">Rhynocoris fuscipes</name>
    <dbReference type="NCBI Taxonomy" id="488301"/>
    <lineage>
        <taxon>Eukaryota</taxon>
        <taxon>Metazoa</taxon>
        <taxon>Ecdysozoa</taxon>
        <taxon>Arthropoda</taxon>
        <taxon>Hexapoda</taxon>
        <taxon>Insecta</taxon>
        <taxon>Pterygota</taxon>
        <taxon>Neoptera</taxon>
        <taxon>Paraneoptera</taxon>
        <taxon>Hemiptera</taxon>
        <taxon>Heteroptera</taxon>
        <taxon>Panheteroptera</taxon>
        <taxon>Cimicomorpha</taxon>
        <taxon>Reduviidae</taxon>
        <taxon>Harpactorinae</taxon>
        <taxon>Harpactorini</taxon>
        <taxon>Rhynocoris</taxon>
    </lineage>
</organism>
<dbReference type="PROSITE" id="PS51465">
    <property type="entry name" value="KAZAL_2"/>
    <property type="match status" value="1"/>
</dbReference>
<feature type="domain" description="Kazal-like" evidence="1">
    <location>
        <begin position="36"/>
        <end position="89"/>
    </location>
</feature>
<comment type="caution">
    <text evidence="2">The sequence shown here is derived from an EMBL/GenBank/DDBJ whole genome shotgun (WGS) entry which is preliminary data.</text>
</comment>
<dbReference type="Proteomes" id="UP001461498">
    <property type="component" value="Unassembled WGS sequence"/>
</dbReference>
<proteinExistence type="predicted"/>
<dbReference type="Gene3D" id="3.30.60.30">
    <property type="match status" value="1"/>
</dbReference>
<evidence type="ECO:0000313" key="2">
    <source>
        <dbReference type="EMBL" id="KAK9505242.1"/>
    </source>
</evidence>
<dbReference type="AlphaFoldDB" id="A0AAW1D8I4"/>
<gene>
    <name evidence="2" type="ORF">O3M35_009336</name>
</gene>
<accession>A0AAW1D8I4</accession>
<dbReference type="EMBL" id="JAPXFL010000006">
    <property type="protein sequence ID" value="KAK9505242.1"/>
    <property type="molecule type" value="Genomic_DNA"/>
</dbReference>
<name>A0AAW1D8I4_9HEMI</name>
<protein>
    <recommendedName>
        <fullName evidence="1">Kazal-like domain-containing protein</fullName>
    </recommendedName>
</protein>
<sequence>MITFVTKPFVILKAKKPVTSAMKHLLFFIFILFGAVGVALGCACTRELKPVCARLGRKYRTFPNKCMLQAENKCHGGAYRFVRDGDCVRR</sequence>
<dbReference type="SUPFAM" id="SSF100895">
    <property type="entry name" value="Kazal-type serine protease inhibitors"/>
    <property type="match status" value="1"/>
</dbReference>
<dbReference type="Pfam" id="PF00050">
    <property type="entry name" value="Kazal_1"/>
    <property type="match status" value="1"/>
</dbReference>